<feature type="compositionally biased region" description="Low complexity" evidence="1">
    <location>
        <begin position="1"/>
        <end position="19"/>
    </location>
</feature>
<feature type="region of interest" description="Disordered" evidence="1">
    <location>
        <begin position="1"/>
        <end position="44"/>
    </location>
</feature>
<comment type="caution">
    <text evidence="2">The sequence shown here is derived from an EMBL/GenBank/DDBJ whole genome shotgun (WGS) entry which is preliminary data.</text>
</comment>
<evidence type="ECO:0000313" key="3">
    <source>
        <dbReference type="Proteomes" id="UP001201873"/>
    </source>
</evidence>
<dbReference type="RefSeq" id="WP_248823991.1">
    <property type="nucleotide sequence ID" value="NZ_JALKFT010000005.1"/>
</dbReference>
<dbReference type="EMBL" id="JALKFT010000005">
    <property type="protein sequence ID" value="MCK9875563.1"/>
    <property type="molecule type" value="Genomic_DNA"/>
</dbReference>
<evidence type="ECO:0000256" key="1">
    <source>
        <dbReference type="SAM" id="MobiDB-lite"/>
    </source>
</evidence>
<protein>
    <submittedName>
        <fullName evidence="2">Peptide synthetase</fullName>
    </submittedName>
</protein>
<organism evidence="2 3">
    <name type="scientific">Frankia umida</name>
    <dbReference type="NCBI Taxonomy" id="573489"/>
    <lineage>
        <taxon>Bacteria</taxon>
        <taxon>Bacillati</taxon>
        <taxon>Actinomycetota</taxon>
        <taxon>Actinomycetes</taxon>
        <taxon>Frankiales</taxon>
        <taxon>Frankiaceae</taxon>
        <taxon>Frankia</taxon>
    </lineage>
</organism>
<evidence type="ECO:0000313" key="2">
    <source>
        <dbReference type="EMBL" id="MCK9875563.1"/>
    </source>
</evidence>
<keyword evidence="3" id="KW-1185">Reference proteome</keyword>
<sequence length="531" mass="57509">MTADNTTTLPKPTTTAAPTDPAPAPTPPEAPQSPAQAAAAAPGASASAGASADLASQVIAAQQGADAHALVRAFAANPAFRAAEWEELTTEGNPYRRPVRPADLKWLNYAAPLRGEQLLKLSGLLGHRMLRNIYDADLLYLPAARNDAADHDAADFYHPDNRLRGALARPVLERHLFSFLEAQRSALPVTTLDAVRSQLHGYWEQRRDHPGDAFVVLRGTRDRREATTFALLQLSAYLPATRNATARAALGEYDLAQPSARALLLDDYRRWVGDGSAWAALLTSAGLTTTVGAYWQLYLNTSLARGNHLHHLSRAPERHAELLGAYVHQRIDDAAVAASWTDAVADAFGTRPTLFTPAEPASGSASASGVPVVTPAVLDDLVDTLLTPLVAAWGEGALTAFHTGFADAAHLARRHDRDLAEQLAWADAIDEHKARAEAISAYLTNERIEVDLDTFVETCDETSTTHVHDEHRLVMIESGDMHFWNNVTHKISLSDGDKILIPKSRLHGSTVLSGSCTYHQPIIPDDMYARF</sequence>
<name>A0ABT0JVJ4_9ACTN</name>
<reference evidence="2 3" key="1">
    <citation type="submission" date="2022-04" db="EMBL/GenBank/DDBJ databases">
        <title>Genome diversity in the genus Frankia.</title>
        <authorList>
            <person name="Carlos-Shanley C."/>
            <person name="Hahn D."/>
        </authorList>
    </citation>
    <scope>NUCLEOTIDE SEQUENCE [LARGE SCALE GENOMIC DNA]</scope>
    <source>
        <strain evidence="2 3">Ag45/Mut15</strain>
    </source>
</reference>
<gene>
    <name evidence="2" type="ORF">MXD59_07225</name>
</gene>
<dbReference type="Proteomes" id="UP001201873">
    <property type="component" value="Unassembled WGS sequence"/>
</dbReference>
<accession>A0ABT0JVJ4</accession>
<proteinExistence type="predicted"/>
<feature type="compositionally biased region" description="Low complexity" evidence="1">
    <location>
        <begin position="32"/>
        <end position="44"/>
    </location>
</feature>
<feature type="compositionally biased region" description="Pro residues" evidence="1">
    <location>
        <begin position="20"/>
        <end position="31"/>
    </location>
</feature>